<dbReference type="AlphaFoldDB" id="A0A5N3PF82"/>
<protein>
    <submittedName>
        <fullName evidence="2">Uncharacterized protein</fullName>
    </submittedName>
</protein>
<feature type="region of interest" description="Disordered" evidence="1">
    <location>
        <begin position="1"/>
        <end position="99"/>
    </location>
</feature>
<dbReference type="RefSeq" id="WP_150942551.1">
    <property type="nucleotide sequence ID" value="NZ_VCMV01000006.1"/>
</dbReference>
<keyword evidence="3" id="KW-1185">Reference proteome</keyword>
<gene>
    <name evidence="2" type="ORF">FEZ63_05070</name>
</gene>
<evidence type="ECO:0000313" key="3">
    <source>
        <dbReference type="Proteomes" id="UP000325684"/>
    </source>
</evidence>
<comment type="caution">
    <text evidence="2">The sequence shown here is derived from an EMBL/GenBank/DDBJ whole genome shotgun (WGS) entry which is preliminary data.</text>
</comment>
<organism evidence="2 3">
    <name type="scientific">Microvirga brassicacearum</name>
    <dbReference type="NCBI Taxonomy" id="2580413"/>
    <lineage>
        <taxon>Bacteria</taxon>
        <taxon>Pseudomonadati</taxon>
        <taxon>Pseudomonadota</taxon>
        <taxon>Alphaproteobacteria</taxon>
        <taxon>Hyphomicrobiales</taxon>
        <taxon>Methylobacteriaceae</taxon>
        <taxon>Microvirga</taxon>
    </lineage>
</organism>
<accession>A0A5N3PF82</accession>
<dbReference type="EMBL" id="VCMV01000006">
    <property type="protein sequence ID" value="KAB0268369.1"/>
    <property type="molecule type" value="Genomic_DNA"/>
</dbReference>
<dbReference type="OrthoDB" id="7998878at2"/>
<reference evidence="2 3" key="1">
    <citation type="journal article" date="2019" name="Microorganisms">
        <title>Genome Insights into the Novel Species Microvirga brassicacearum, a Rapeseed Endophyte with Biotechnological Potential.</title>
        <authorList>
            <person name="Jimenez-Gomez A."/>
            <person name="Saati-Santamaria Z."/>
            <person name="Igual J.M."/>
            <person name="Rivas R."/>
            <person name="Mateos P.F."/>
            <person name="Garcia-Fraile P."/>
        </authorList>
    </citation>
    <scope>NUCLEOTIDE SEQUENCE [LARGE SCALE GENOMIC DNA]</scope>
    <source>
        <strain evidence="2 3">CDVBN77</strain>
    </source>
</reference>
<dbReference type="Proteomes" id="UP000325684">
    <property type="component" value="Unassembled WGS sequence"/>
</dbReference>
<proteinExistence type="predicted"/>
<evidence type="ECO:0000313" key="2">
    <source>
        <dbReference type="EMBL" id="KAB0268369.1"/>
    </source>
</evidence>
<name>A0A5N3PF82_9HYPH</name>
<evidence type="ECO:0000256" key="1">
    <source>
        <dbReference type="SAM" id="MobiDB-lite"/>
    </source>
</evidence>
<sequence length="99" mass="10025">MPKKNDNRVGSSDGPAVNGGRQTDEQAAIVRQEGGGLTDAERASAAAGTPHGRGNPALGGSSGGHSDQMGSRGTTEDRKVAGGLSLSERASRDSRKKHS</sequence>
<feature type="compositionally biased region" description="Polar residues" evidence="1">
    <location>
        <begin position="64"/>
        <end position="73"/>
    </location>
</feature>